<feature type="domain" description="Reticulon" evidence="8">
    <location>
        <begin position="64"/>
        <end position="261"/>
    </location>
</feature>
<dbReference type="eggNOG" id="ENOG502SDVP">
    <property type="taxonomic scope" value="Eukaryota"/>
</dbReference>
<dbReference type="GO" id="GO:0005789">
    <property type="term" value="C:endoplasmic reticulum membrane"/>
    <property type="evidence" value="ECO:0007669"/>
    <property type="project" value="UniProtKB-SubCell"/>
</dbReference>
<evidence type="ECO:0000256" key="5">
    <source>
        <dbReference type="ARBA" id="ARBA00023136"/>
    </source>
</evidence>
<comment type="caution">
    <text evidence="9">The sequence shown here is derived from an EMBL/GenBank/DDBJ whole genome shotgun (WGS) entry which is preliminary data.</text>
</comment>
<dbReference type="PROSITE" id="PS50845">
    <property type="entry name" value="RETICULON"/>
    <property type="match status" value="1"/>
</dbReference>
<evidence type="ECO:0000256" key="4">
    <source>
        <dbReference type="ARBA" id="ARBA00022989"/>
    </source>
</evidence>
<evidence type="ECO:0000313" key="10">
    <source>
        <dbReference type="Proteomes" id="UP000030106"/>
    </source>
</evidence>
<dbReference type="OrthoDB" id="567788at2759"/>
<gene>
    <name evidence="9" type="ORF">BBAD15_g2049</name>
</gene>
<evidence type="ECO:0000256" key="6">
    <source>
        <dbReference type="RuleBase" id="RU363132"/>
    </source>
</evidence>
<keyword evidence="5 6" id="KW-0472">Membrane</keyword>
<feature type="transmembrane region" description="Helical" evidence="6">
    <location>
        <begin position="77"/>
        <end position="96"/>
    </location>
</feature>
<dbReference type="InterPro" id="IPR003388">
    <property type="entry name" value="Reticulon"/>
</dbReference>
<evidence type="ECO:0000256" key="2">
    <source>
        <dbReference type="ARBA" id="ARBA00022692"/>
    </source>
</evidence>
<feature type="transmembrane region" description="Helical" evidence="6">
    <location>
        <begin position="163"/>
        <end position="185"/>
    </location>
</feature>
<feature type="compositionally biased region" description="Low complexity" evidence="7">
    <location>
        <begin position="268"/>
        <end position="310"/>
    </location>
</feature>
<feature type="transmembrane region" description="Helical" evidence="6">
    <location>
        <begin position="191"/>
        <end position="211"/>
    </location>
</feature>
<name>A0A0A2WGG5_BEABA</name>
<protein>
    <recommendedName>
        <fullName evidence="6">Reticulon-like protein</fullName>
    </recommendedName>
</protein>
<dbReference type="Proteomes" id="UP000030106">
    <property type="component" value="Unassembled WGS sequence"/>
</dbReference>
<evidence type="ECO:0000313" key="9">
    <source>
        <dbReference type="EMBL" id="KGQ12209.1"/>
    </source>
</evidence>
<evidence type="ECO:0000256" key="1">
    <source>
        <dbReference type="ARBA" id="ARBA00004477"/>
    </source>
</evidence>
<sequence>MTDIADATPVVNGASPFEKNSMTPLALLSLLPMTNMPAFAPRLPLGRKSLAADAQPVTHYHSDFAELLSWKNPRNSAIAYGSIVTFILATRFFDIIRWAIKLSWMTLAVTITAEAVGKLVLNSGITSQLRPRRYYTIHRDTVEGFVGDVHELANFFIIEGQRILYTENIAVSAAACFAAFVSYFLVKLLPYWGLAILGTTLAFFVPLIYAANKELIDEQLQNASDLINAQTAQVRDAAQKQADQLTALGKQYAGDYTGKVQDMIRGRPAPTATSAAPSAPEKTPVKAKTPEFPTAPTEEPVAAAKETAPELPEIPAVPEQEPLIAA</sequence>
<accession>A0A0A2WGG5</accession>
<feature type="region of interest" description="Disordered" evidence="7">
    <location>
        <begin position="267"/>
        <end position="326"/>
    </location>
</feature>
<evidence type="ECO:0000256" key="7">
    <source>
        <dbReference type="SAM" id="MobiDB-lite"/>
    </source>
</evidence>
<dbReference type="AlphaFoldDB" id="A0A0A2WGG5"/>
<evidence type="ECO:0000256" key="3">
    <source>
        <dbReference type="ARBA" id="ARBA00022824"/>
    </source>
</evidence>
<evidence type="ECO:0000259" key="8">
    <source>
        <dbReference type="PROSITE" id="PS50845"/>
    </source>
</evidence>
<proteinExistence type="predicted"/>
<feature type="transmembrane region" description="Helical" evidence="6">
    <location>
        <begin position="102"/>
        <end position="121"/>
    </location>
</feature>
<dbReference type="EMBL" id="ANFO01000134">
    <property type="protein sequence ID" value="KGQ12209.1"/>
    <property type="molecule type" value="Genomic_DNA"/>
</dbReference>
<dbReference type="STRING" id="1245745.A0A0A2WGG5"/>
<dbReference type="HOGENOM" id="CLU_046578_1_0_1"/>
<comment type="subcellular location">
    <subcellularLocation>
        <location evidence="1 6">Endoplasmic reticulum membrane</location>
        <topology evidence="1 6">Multi-pass membrane protein</topology>
    </subcellularLocation>
</comment>
<reference evidence="9 10" key="1">
    <citation type="submission" date="2012-10" db="EMBL/GenBank/DDBJ databases">
        <title>Genome sequencing and analysis of entomopathogenic fungi Beauveria bassiana D1-5.</title>
        <authorList>
            <person name="Li Q."/>
            <person name="Wang L."/>
            <person name="Zhang Z."/>
            <person name="Wang Q."/>
            <person name="Ren J."/>
            <person name="Wang M."/>
            <person name="Xu W."/>
            <person name="Wang J."/>
            <person name="Lu Y."/>
            <person name="Du Q."/>
            <person name="Sun Z."/>
        </authorList>
    </citation>
    <scope>NUCLEOTIDE SEQUENCE [LARGE SCALE GENOMIC DNA]</scope>
    <source>
        <strain evidence="9 10">D1-5</strain>
    </source>
</reference>
<keyword evidence="4 6" id="KW-1133">Transmembrane helix</keyword>
<dbReference type="Pfam" id="PF02453">
    <property type="entry name" value="Reticulon"/>
    <property type="match status" value="1"/>
</dbReference>
<organism evidence="9 10">
    <name type="scientific">Beauveria bassiana D1-5</name>
    <dbReference type="NCBI Taxonomy" id="1245745"/>
    <lineage>
        <taxon>Eukaryota</taxon>
        <taxon>Fungi</taxon>
        <taxon>Dikarya</taxon>
        <taxon>Ascomycota</taxon>
        <taxon>Pezizomycotina</taxon>
        <taxon>Sordariomycetes</taxon>
        <taxon>Hypocreomycetidae</taxon>
        <taxon>Hypocreales</taxon>
        <taxon>Cordycipitaceae</taxon>
        <taxon>Beauveria</taxon>
    </lineage>
</organism>
<keyword evidence="3 6" id="KW-0256">Endoplasmic reticulum</keyword>
<keyword evidence="2 6" id="KW-0812">Transmembrane</keyword>